<organism evidence="1">
    <name type="scientific">marine metagenome</name>
    <dbReference type="NCBI Taxonomy" id="408172"/>
    <lineage>
        <taxon>unclassified sequences</taxon>
        <taxon>metagenomes</taxon>
        <taxon>ecological metagenomes</taxon>
    </lineage>
</organism>
<gene>
    <name evidence="1" type="ORF">METZ01_LOCUS428640</name>
</gene>
<sequence length="36" mass="4440">MIMESFFGRTIYLYQNNQVLPRFFLVSKIKHFDNLE</sequence>
<dbReference type="EMBL" id="UINC01171293">
    <property type="protein sequence ID" value="SVD75786.1"/>
    <property type="molecule type" value="Genomic_DNA"/>
</dbReference>
<dbReference type="AlphaFoldDB" id="A0A382XXN0"/>
<feature type="non-terminal residue" evidence="1">
    <location>
        <position position="36"/>
    </location>
</feature>
<proteinExistence type="predicted"/>
<evidence type="ECO:0000313" key="1">
    <source>
        <dbReference type="EMBL" id="SVD75786.1"/>
    </source>
</evidence>
<name>A0A382XXN0_9ZZZZ</name>
<accession>A0A382XXN0</accession>
<protein>
    <submittedName>
        <fullName evidence="1">Uncharacterized protein</fullName>
    </submittedName>
</protein>
<reference evidence="1" key="1">
    <citation type="submission" date="2018-05" db="EMBL/GenBank/DDBJ databases">
        <authorList>
            <person name="Lanie J.A."/>
            <person name="Ng W.-L."/>
            <person name="Kazmierczak K.M."/>
            <person name="Andrzejewski T.M."/>
            <person name="Davidsen T.M."/>
            <person name="Wayne K.J."/>
            <person name="Tettelin H."/>
            <person name="Glass J.I."/>
            <person name="Rusch D."/>
            <person name="Podicherti R."/>
            <person name="Tsui H.-C.T."/>
            <person name="Winkler M.E."/>
        </authorList>
    </citation>
    <scope>NUCLEOTIDE SEQUENCE</scope>
</reference>